<feature type="transmembrane region" description="Helical" evidence="1">
    <location>
        <begin position="97"/>
        <end position="121"/>
    </location>
</feature>
<evidence type="ECO:0000313" key="3">
    <source>
        <dbReference type="EMBL" id="GMA42375.1"/>
    </source>
</evidence>
<evidence type="ECO:0000256" key="1">
    <source>
        <dbReference type="SAM" id="Phobius"/>
    </source>
</evidence>
<feature type="transmembrane region" description="Helical" evidence="1">
    <location>
        <begin position="31"/>
        <end position="49"/>
    </location>
</feature>
<proteinExistence type="predicted"/>
<keyword evidence="1" id="KW-0472">Membrane</keyword>
<reference evidence="4" key="3">
    <citation type="submission" date="2023-02" db="EMBL/GenBank/DDBJ databases">
        <authorList>
            <person name="Sun Q."/>
            <person name="Mori K."/>
        </authorList>
    </citation>
    <scope>NUCLEOTIDE SEQUENCE</scope>
    <source>
        <strain evidence="4">NBRC 113072</strain>
    </source>
</reference>
<comment type="caution">
    <text evidence="4">The sequence shown here is derived from an EMBL/GenBank/DDBJ whole genome shotgun (WGS) entry which is preliminary data.</text>
</comment>
<reference evidence="5" key="2">
    <citation type="journal article" date="2019" name="Int. J. Syst. Evol. Microbiol.">
        <title>The Global Catalogue of Microorganisms (GCM) 10K type strain sequencing project: providing services to taxonomists for standard genome sequencing and annotation.</title>
        <authorList>
            <consortium name="The Broad Institute Genomics Platform"/>
            <consortium name="The Broad Institute Genome Sequencing Center for Infectious Disease"/>
            <person name="Wu L."/>
            <person name="Ma J."/>
        </authorList>
    </citation>
    <scope>NUCLEOTIDE SEQUENCE [LARGE SCALE GENOMIC DNA]</scope>
    <source>
        <strain evidence="5">NBRC 113072</strain>
    </source>
</reference>
<protein>
    <submittedName>
        <fullName evidence="4">Uncharacterized protein</fullName>
    </submittedName>
</protein>
<dbReference type="Proteomes" id="UP001157126">
    <property type="component" value="Unassembled WGS sequence"/>
</dbReference>
<keyword evidence="1" id="KW-0812">Transmembrane</keyword>
<name>A0ABQ6J0K1_9MICO</name>
<dbReference type="EMBL" id="BSUO01000003">
    <property type="protein sequence ID" value="GMA42524.1"/>
    <property type="molecule type" value="Genomic_DNA"/>
</dbReference>
<feature type="transmembrane region" description="Helical" evidence="1">
    <location>
        <begin position="56"/>
        <end position="77"/>
    </location>
</feature>
<evidence type="ECO:0000313" key="5">
    <source>
        <dbReference type="Proteomes" id="UP001157126"/>
    </source>
</evidence>
<gene>
    <name evidence="2" type="ORF">GCM10025883_00370</name>
    <name evidence="3" type="ORF">GCM10025883_44200</name>
    <name evidence="4" type="ORF">GCM10025883_45690</name>
</gene>
<keyword evidence="1" id="KW-1133">Transmembrane helix</keyword>
<accession>A0ABQ6J0K1</accession>
<evidence type="ECO:0000313" key="2">
    <source>
        <dbReference type="EMBL" id="GMA37992.1"/>
    </source>
</evidence>
<evidence type="ECO:0000313" key="4">
    <source>
        <dbReference type="EMBL" id="GMA42524.1"/>
    </source>
</evidence>
<organism evidence="4 5">
    <name type="scientific">Mobilicoccus caccae</name>
    <dbReference type="NCBI Taxonomy" id="1859295"/>
    <lineage>
        <taxon>Bacteria</taxon>
        <taxon>Bacillati</taxon>
        <taxon>Actinomycetota</taxon>
        <taxon>Actinomycetes</taxon>
        <taxon>Micrococcales</taxon>
        <taxon>Dermatophilaceae</taxon>
        <taxon>Mobilicoccus</taxon>
    </lineage>
</organism>
<sequence>MLGVCLGLLAVVVTWVALVAALSGGVSIAVPVLLFAVGAMVLVTSLWLATRCGAGAALGVVLVVLVVSLVFGATTIADSTLWIVGVLAWPLTATSAPRIAGVLTVTMVVCVLAGAAWSAALRRAARS</sequence>
<dbReference type="EMBL" id="BSUO01000001">
    <property type="protein sequence ID" value="GMA37992.1"/>
    <property type="molecule type" value="Genomic_DNA"/>
</dbReference>
<dbReference type="EMBL" id="BSUO01000001">
    <property type="protein sequence ID" value="GMA42375.1"/>
    <property type="molecule type" value="Genomic_DNA"/>
</dbReference>
<reference evidence="4" key="1">
    <citation type="journal article" date="2014" name="Int. J. Syst. Evol. Microbiol.">
        <title>Complete genome of a new Firmicutes species belonging to the dominant human colonic microbiota ('Ruminococcus bicirculans') reveals two chromosomes and a selective capacity to utilize plant glucans.</title>
        <authorList>
            <consortium name="NISC Comparative Sequencing Program"/>
            <person name="Wegmann U."/>
            <person name="Louis P."/>
            <person name="Goesmann A."/>
            <person name="Henrissat B."/>
            <person name="Duncan S.H."/>
            <person name="Flint H.J."/>
        </authorList>
    </citation>
    <scope>NUCLEOTIDE SEQUENCE</scope>
    <source>
        <strain evidence="4">NBRC 113072</strain>
    </source>
</reference>
<keyword evidence="5" id="KW-1185">Reference proteome</keyword>